<dbReference type="Pfam" id="PF00072">
    <property type="entry name" value="Response_reg"/>
    <property type="match status" value="1"/>
</dbReference>
<keyword evidence="3" id="KW-0902">Two-component regulatory system</keyword>
<keyword evidence="4" id="KW-0805">Transcription regulation</keyword>
<dbReference type="STRING" id="1547283.A9C19_14090"/>
<dbReference type="AlphaFoldDB" id="A0A1L3MU05"/>
<dbReference type="GO" id="GO:0005829">
    <property type="term" value="C:cytosol"/>
    <property type="evidence" value="ECO:0007669"/>
    <property type="project" value="TreeGrafter"/>
</dbReference>
<dbReference type="FunFam" id="1.10.10.10:FF:000018">
    <property type="entry name" value="DNA-binding response regulator ResD"/>
    <property type="match status" value="1"/>
</dbReference>
<dbReference type="CDD" id="cd00383">
    <property type="entry name" value="trans_reg_C"/>
    <property type="match status" value="1"/>
</dbReference>
<dbReference type="InterPro" id="IPR001867">
    <property type="entry name" value="OmpR/PhoB-type_DNA-bd"/>
</dbReference>
<dbReference type="Proteomes" id="UP000181936">
    <property type="component" value="Chromosome"/>
</dbReference>
<gene>
    <name evidence="11" type="ORF">A9C19_14090</name>
</gene>
<dbReference type="PROSITE" id="PS50110">
    <property type="entry name" value="RESPONSE_REGULATORY"/>
    <property type="match status" value="1"/>
</dbReference>
<evidence type="ECO:0000256" key="4">
    <source>
        <dbReference type="ARBA" id="ARBA00023015"/>
    </source>
</evidence>
<dbReference type="SUPFAM" id="SSF52172">
    <property type="entry name" value="CheY-like"/>
    <property type="match status" value="1"/>
</dbReference>
<dbReference type="OrthoDB" id="9790442at2"/>
<dbReference type="GO" id="GO:0032993">
    <property type="term" value="C:protein-DNA complex"/>
    <property type="evidence" value="ECO:0007669"/>
    <property type="project" value="TreeGrafter"/>
</dbReference>
<evidence type="ECO:0000256" key="5">
    <source>
        <dbReference type="ARBA" id="ARBA00023125"/>
    </source>
</evidence>
<dbReference type="EMBL" id="CP016020">
    <property type="protein sequence ID" value="APH05770.1"/>
    <property type="molecule type" value="Genomic_DNA"/>
</dbReference>
<keyword evidence="2 7" id="KW-0597">Phosphoprotein</keyword>
<dbReference type="PANTHER" id="PTHR48111:SF2">
    <property type="entry name" value="RESPONSE REGULATOR SAER"/>
    <property type="match status" value="1"/>
</dbReference>
<evidence type="ECO:0000256" key="1">
    <source>
        <dbReference type="ARBA" id="ARBA00004496"/>
    </source>
</evidence>
<keyword evidence="6" id="KW-0804">Transcription</keyword>
<dbReference type="FunFam" id="3.40.50.2300:FF:000001">
    <property type="entry name" value="DNA-binding response regulator PhoB"/>
    <property type="match status" value="1"/>
</dbReference>
<keyword evidence="12" id="KW-1185">Reference proteome</keyword>
<dbReference type="InterPro" id="IPR011006">
    <property type="entry name" value="CheY-like_superfamily"/>
</dbReference>
<feature type="domain" description="OmpR/PhoB-type" evidence="10">
    <location>
        <begin position="135"/>
        <end position="234"/>
    </location>
</feature>
<dbReference type="Gene3D" id="3.40.50.2300">
    <property type="match status" value="1"/>
</dbReference>
<dbReference type="PROSITE" id="PS51755">
    <property type="entry name" value="OMPR_PHOB"/>
    <property type="match status" value="1"/>
</dbReference>
<dbReference type="SMART" id="SM00448">
    <property type="entry name" value="REC"/>
    <property type="match status" value="1"/>
</dbReference>
<evidence type="ECO:0000256" key="3">
    <source>
        <dbReference type="ARBA" id="ARBA00023012"/>
    </source>
</evidence>
<evidence type="ECO:0000313" key="11">
    <source>
        <dbReference type="EMBL" id="APH05770.1"/>
    </source>
</evidence>
<sequence>MWLKEIVRMKVLIVDDEENIIDVCTRYLELEGYEVLSALNGNDALTQYRMHSPDLIILDIMMPHMDGWQVAEEVRKQHDTPIIMLTALGQEKDRIYGLTIGADDYVTKPFSPRELLLRVKNVLRRMKSSVEEEKGSIFRQGDLYIDKQKRLVTVNDIPIDMTVKEFDLLALLAFHPLQVFSKSQLLETLWGYEYLGDANTINVHIRRLREKIEKDPSQPQWIKTIWGIGYKFEGAKDEN</sequence>
<dbReference type="Gene3D" id="6.10.250.690">
    <property type="match status" value="1"/>
</dbReference>
<protein>
    <submittedName>
        <fullName evidence="11">DNA-binding response regulator</fullName>
    </submittedName>
</protein>
<comment type="subcellular location">
    <subcellularLocation>
        <location evidence="1">Cytoplasm</location>
    </subcellularLocation>
</comment>
<dbReference type="CDD" id="cd17574">
    <property type="entry name" value="REC_OmpR"/>
    <property type="match status" value="1"/>
</dbReference>
<dbReference type="GO" id="GO:0000156">
    <property type="term" value="F:phosphorelay response regulator activity"/>
    <property type="evidence" value="ECO:0007669"/>
    <property type="project" value="TreeGrafter"/>
</dbReference>
<dbReference type="SMART" id="SM00862">
    <property type="entry name" value="Trans_reg_C"/>
    <property type="match status" value="1"/>
</dbReference>
<dbReference type="GO" id="GO:0006355">
    <property type="term" value="P:regulation of DNA-templated transcription"/>
    <property type="evidence" value="ECO:0007669"/>
    <property type="project" value="InterPro"/>
</dbReference>
<feature type="domain" description="Response regulatory" evidence="9">
    <location>
        <begin position="10"/>
        <end position="123"/>
    </location>
</feature>
<evidence type="ECO:0000256" key="8">
    <source>
        <dbReference type="PROSITE-ProRule" id="PRU01091"/>
    </source>
</evidence>
<evidence type="ECO:0000256" key="2">
    <source>
        <dbReference type="ARBA" id="ARBA00022553"/>
    </source>
</evidence>
<evidence type="ECO:0000256" key="6">
    <source>
        <dbReference type="ARBA" id="ARBA00023163"/>
    </source>
</evidence>
<feature type="DNA-binding region" description="OmpR/PhoB-type" evidence="8">
    <location>
        <begin position="135"/>
        <end position="234"/>
    </location>
</feature>
<dbReference type="InterPro" id="IPR001789">
    <property type="entry name" value="Sig_transdc_resp-reg_receiver"/>
</dbReference>
<evidence type="ECO:0000313" key="12">
    <source>
        <dbReference type="Proteomes" id="UP000181936"/>
    </source>
</evidence>
<reference evidence="11 12" key="1">
    <citation type="journal article" date="2016" name="Sci. Rep.">
        <title>Complete genome sequence and transcriptomic analysis of a novel marine strain Bacillus weihaiensis reveals the mechanism of brown algae degradation.</title>
        <authorList>
            <person name="Zhu Y."/>
            <person name="Chen P."/>
            <person name="Bao Y."/>
            <person name="Men Y."/>
            <person name="Zeng Y."/>
            <person name="Yang J."/>
            <person name="Sun J."/>
            <person name="Sun Y."/>
        </authorList>
    </citation>
    <scope>NUCLEOTIDE SEQUENCE [LARGE SCALE GENOMIC DNA]</scope>
    <source>
        <strain evidence="11 12">Alg07</strain>
    </source>
</reference>
<dbReference type="Gene3D" id="1.10.10.10">
    <property type="entry name" value="Winged helix-like DNA-binding domain superfamily/Winged helix DNA-binding domain"/>
    <property type="match status" value="1"/>
</dbReference>
<dbReference type="Pfam" id="PF00486">
    <property type="entry name" value="Trans_reg_C"/>
    <property type="match status" value="1"/>
</dbReference>
<dbReference type="InterPro" id="IPR039420">
    <property type="entry name" value="WalR-like"/>
</dbReference>
<dbReference type="GO" id="GO:0000976">
    <property type="term" value="F:transcription cis-regulatory region binding"/>
    <property type="evidence" value="ECO:0007669"/>
    <property type="project" value="TreeGrafter"/>
</dbReference>
<evidence type="ECO:0000259" key="9">
    <source>
        <dbReference type="PROSITE" id="PS50110"/>
    </source>
</evidence>
<dbReference type="InterPro" id="IPR036388">
    <property type="entry name" value="WH-like_DNA-bd_sf"/>
</dbReference>
<feature type="modified residue" description="4-aspartylphosphate" evidence="7">
    <location>
        <position position="59"/>
    </location>
</feature>
<accession>A0A1L3MU05</accession>
<evidence type="ECO:0000259" key="10">
    <source>
        <dbReference type="PROSITE" id="PS51755"/>
    </source>
</evidence>
<dbReference type="KEGG" id="bwh:A9C19_14090"/>
<name>A0A1L3MU05_9BACI</name>
<proteinExistence type="predicted"/>
<organism evidence="11 12">
    <name type="scientific">Bacillus weihaiensis</name>
    <dbReference type="NCBI Taxonomy" id="1547283"/>
    <lineage>
        <taxon>Bacteria</taxon>
        <taxon>Bacillati</taxon>
        <taxon>Bacillota</taxon>
        <taxon>Bacilli</taxon>
        <taxon>Bacillales</taxon>
        <taxon>Bacillaceae</taxon>
        <taxon>Bacillus</taxon>
    </lineage>
</organism>
<keyword evidence="5 8" id="KW-0238">DNA-binding</keyword>
<evidence type="ECO:0000256" key="7">
    <source>
        <dbReference type="PROSITE-ProRule" id="PRU00169"/>
    </source>
</evidence>
<dbReference type="PANTHER" id="PTHR48111">
    <property type="entry name" value="REGULATOR OF RPOS"/>
    <property type="match status" value="1"/>
</dbReference>